<organism evidence="1">
    <name type="scientific">Setaria italica</name>
    <name type="common">Foxtail millet</name>
    <name type="synonym">Panicum italicum</name>
    <dbReference type="NCBI Taxonomy" id="4555"/>
    <lineage>
        <taxon>Eukaryota</taxon>
        <taxon>Viridiplantae</taxon>
        <taxon>Streptophyta</taxon>
        <taxon>Embryophyta</taxon>
        <taxon>Tracheophyta</taxon>
        <taxon>Spermatophyta</taxon>
        <taxon>Magnoliopsida</taxon>
        <taxon>Liliopsida</taxon>
        <taxon>Poales</taxon>
        <taxon>Poaceae</taxon>
        <taxon>PACMAD clade</taxon>
        <taxon>Panicoideae</taxon>
        <taxon>Panicodae</taxon>
        <taxon>Paniceae</taxon>
        <taxon>Cenchrinae</taxon>
        <taxon>Setaria</taxon>
    </lineage>
</organism>
<protein>
    <submittedName>
        <fullName evidence="1">Uncharacterized protein</fullName>
    </submittedName>
</protein>
<dbReference type="AlphaFoldDB" id="A0A368RGQ1"/>
<gene>
    <name evidence="1" type="ORF">SETIT_6G009200v2</name>
</gene>
<proteinExistence type="predicted"/>
<evidence type="ECO:0000313" key="1">
    <source>
        <dbReference type="EMBL" id="RCV29386.1"/>
    </source>
</evidence>
<reference evidence="1" key="1">
    <citation type="journal article" date="2012" name="Nat. Biotechnol.">
        <title>Reference genome sequence of the model plant Setaria.</title>
        <authorList>
            <person name="Bennetzen J.L."/>
            <person name="Schmutz J."/>
            <person name="Wang H."/>
            <person name="Percifield R."/>
            <person name="Hawkins J."/>
            <person name="Pontaroli A.C."/>
            <person name="Estep M."/>
            <person name="Feng L."/>
            <person name="Vaughn J.N."/>
            <person name="Grimwood J."/>
            <person name="Jenkins J."/>
            <person name="Barry K."/>
            <person name="Lindquist E."/>
            <person name="Hellsten U."/>
            <person name="Deshpande S."/>
            <person name="Wang X."/>
            <person name="Wu X."/>
            <person name="Mitros T."/>
            <person name="Triplett J."/>
            <person name="Yang X."/>
            <person name="Ye C.Y."/>
            <person name="Mauro-Herrera M."/>
            <person name="Wang L."/>
            <person name="Li P."/>
            <person name="Sharma M."/>
            <person name="Sharma R."/>
            <person name="Ronald P.C."/>
            <person name="Panaud O."/>
            <person name="Kellogg E.A."/>
            <person name="Brutnell T.P."/>
            <person name="Doust A.N."/>
            <person name="Tuskan G.A."/>
            <person name="Rokhsar D."/>
            <person name="Devos K.M."/>
        </authorList>
    </citation>
    <scope>NUCLEOTIDE SEQUENCE [LARGE SCALE GENOMIC DNA]</scope>
    <source>
        <strain evidence="1">Yugu1</strain>
    </source>
</reference>
<accession>A0A368RGQ1</accession>
<reference evidence="1" key="2">
    <citation type="submission" date="2015-07" db="EMBL/GenBank/DDBJ databases">
        <authorList>
            <person name="Noorani M."/>
        </authorList>
    </citation>
    <scope>NUCLEOTIDE SEQUENCE</scope>
    <source>
        <strain evidence="1">Yugu1</strain>
    </source>
</reference>
<name>A0A368RGQ1_SETIT</name>
<sequence>MLLRLRRRVERGAGGLRPLGPIAEEFAAQSRTEHRRILDVLGVGHAAQRGCQSCHSNTVQSGWTLVTRASAGGYATGQGKRIAPSIAFRKKTEGGWTEFSVGGPVATVSPTQHKVRQNYTSNSCKR</sequence>
<dbReference type="EMBL" id="CM003533">
    <property type="protein sequence ID" value="RCV29386.1"/>
    <property type="molecule type" value="Genomic_DNA"/>
</dbReference>